<accession>A0A1M4T299</accession>
<reference evidence="4" key="1">
    <citation type="submission" date="2016-11" db="EMBL/GenBank/DDBJ databases">
        <authorList>
            <person name="Varghese N."/>
            <person name="Submissions S."/>
        </authorList>
    </citation>
    <scope>NUCLEOTIDE SEQUENCE [LARGE SCALE GENOMIC DNA]</scope>
    <source>
        <strain evidence="4">DSM 19514</strain>
    </source>
</reference>
<feature type="transmembrane region" description="Helical" evidence="2">
    <location>
        <begin position="68"/>
        <end position="93"/>
    </location>
</feature>
<feature type="transmembrane region" description="Helical" evidence="2">
    <location>
        <begin position="113"/>
        <end position="142"/>
    </location>
</feature>
<keyword evidence="2" id="KW-0472">Membrane</keyword>
<evidence type="ECO:0000313" key="3">
    <source>
        <dbReference type="EMBL" id="SHE38518.1"/>
    </source>
</evidence>
<keyword evidence="2" id="KW-0812">Transmembrane</keyword>
<proteinExistence type="predicted"/>
<dbReference type="Proteomes" id="UP000184295">
    <property type="component" value="Unassembled WGS sequence"/>
</dbReference>
<dbReference type="RefSeq" id="WP_072788344.1">
    <property type="nucleotide sequence ID" value="NZ_FQUL01000004.1"/>
</dbReference>
<dbReference type="EMBL" id="FQUL01000004">
    <property type="protein sequence ID" value="SHE38518.1"/>
    <property type="molecule type" value="Genomic_DNA"/>
</dbReference>
<sequence>MPELTLSSTAAVAAFIASIAIALAISELSQVASKVRMRVLKTLFTLGTTFELLSYFERRGLPNTHTLLAHLVTGSLAIVWLMVIAGAAIVVQYPSQSTPLSADTLRLIFYSSAISQVVVDQIVIGLQPLLLLPVTPIALAVLNRKIPKLNNIWSTISPKIRTRRTLSGRYLAGAALAFVAILAVPSYLLNSQVTVTYHNASSSNSQILPLQPQGRQGSSSDSAFRSGILPNGPDGENRLPMVIRFYGSASASNPNIKQVVRVWVEGSLDHGRIGAVTIAASGVPQPSGYLDLVNSRALVSLRFDHLLGRGKVTLVNARALRGVLAFPRIGRFDFILTTIPSSYSHVQGSLTLISSQHGDSDTDADGANIA</sequence>
<protein>
    <submittedName>
        <fullName evidence="3">Uncharacterized protein</fullName>
    </submittedName>
</protein>
<feature type="compositionally biased region" description="Polar residues" evidence="1">
    <location>
        <begin position="204"/>
        <end position="223"/>
    </location>
</feature>
<organism evidence="3 4">
    <name type="scientific">Ferrithrix thermotolerans DSM 19514</name>
    <dbReference type="NCBI Taxonomy" id="1121881"/>
    <lineage>
        <taxon>Bacteria</taxon>
        <taxon>Bacillati</taxon>
        <taxon>Actinomycetota</taxon>
        <taxon>Acidimicrobiia</taxon>
        <taxon>Acidimicrobiales</taxon>
        <taxon>Acidimicrobiaceae</taxon>
        <taxon>Ferrithrix</taxon>
    </lineage>
</organism>
<keyword evidence="2" id="KW-1133">Transmembrane helix</keyword>
<feature type="transmembrane region" description="Helical" evidence="2">
    <location>
        <begin position="170"/>
        <end position="189"/>
    </location>
</feature>
<evidence type="ECO:0000256" key="2">
    <source>
        <dbReference type="SAM" id="Phobius"/>
    </source>
</evidence>
<dbReference type="AlphaFoldDB" id="A0A1M4T299"/>
<gene>
    <name evidence="3" type="ORF">SAMN02745225_00460</name>
</gene>
<name>A0A1M4T299_9ACTN</name>
<feature type="region of interest" description="Disordered" evidence="1">
    <location>
        <begin position="204"/>
        <end position="232"/>
    </location>
</feature>
<keyword evidence="4" id="KW-1185">Reference proteome</keyword>
<evidence type="ECO:0000256" key="1">
    <source>
        <dbReference type="SAM" id="MobiDB-lite"/>
    </source>
</evidence>
<evidence type="ECO:0000313" key="4">
    <source>
        <dbReference type="Proteomes" id="UP000184295"/>
    </source>
</evidence>